<keyword evidence="4" id="KW-0812">Transmembrane</keyword>
<evidence type="ECO:0000256" key="1">
    <source>
        <dbReference type="ARBA" id="ARBA00023054"/>
    </source>
</evidence>
<comment type="caution">
    <text evidence="6">The sequence shown here is derived from an EMBL/GenBank/DDBJ whole genome shotgun (WGS) entry which is preliminary data.</text>
</comment>
<dbReference type="Pfam" id="PF22486">
    <property type="entry name" value="MATH_2"/>
    <property type="match status" value="1"/>
</dbReference>
<feature type="transmembrane region" description="Helical" evidence="4">
    <location>
        <begin position="6"/>
        <end position="24"/>
    </location>
</feature>
<feature type="domain" description="MATH" evidence="5">
    <location>
        <begin position="146"/>
        <end position="269"/>
    </location>
</feature>
<dbReference type="InterPro" id="IPR008974">
    <property type="entry name" value="TRAF-like"/>
</dbReference>
<dbReference type="SUPFAM" id="SSF49599">
    <property type="entry name" value="TRAF domain-like"/>
    <property type="match status" value="1"/>
</dbReference>
<dbReference type="Proteomes" id="UP001372338">
    <property type="component" value="Unassembled WGS sequence"/>
</dbReference>
<feature type="compositionally biased region" description="Polar residues" evidence="3">
    <location>
        <begin position="287"/>
        <end position="297"/>
    </location>
</feature>
<dbReference type="PANTHER" id="PTHR46236">
    <property type="entry name" value="TRAF-LIKE SUPERFAMILY PROTEIN"/>
    <property type="match status" value="1"/>
</dbReference>
<organism evidence="6 7">
    <name type="scientific">Crotalaria pallida</name>
    <name type="common">Smooth rattlebox</name>
    <name type="synonym">Crotalaria striata</name>
    <dbReference type="NCBI Taxonomy" id="3830"/>
    <lineage>
        <taxon>Eukaryota</taxon>
        <taxon>Viridiplantae</taxon>
        <taxon>Streptophyta</taxon>
        <taxon>Embryophyta</taxon>
        <taxon>Tracheophyta</taxon>
        <taxon>Spermatophyta</taxon>
        <taxon>Magnoliopsida</taxon>
        <taxon>eudicotyledons</taxon>
        <taxon>Gunneridae</taxon>
        <taxon>Pentapetalae</taxon>
        <taxon>rosids</taxon>
        <taxon>fabids</taxon>
        <taxon>Fabales</taxon>
        <taxon>Fabaceae</taxon>
        <taxon>Papilionoideae</taxon>
        <taxon>50 kb inversion clade</taxon>
        <taxon>genistoids sensu lato</taxon>
        <taxon>core genistoids</taxon>
        <taxon>Crotalarieae</taxon>
        <taxon>Crotalaria</taxon>
    </lineage>
</organism>
<gene>
    <name evidence="6" type="ORF">RIF29_39542</name>
</gene>
<dbReference type="CDD" id="cd00121">
    <property type="entry name" value="MATH"/>
    <property type="match status" value="1"/>
</dbReference>
<feature type="compositionally biased region" description="Polar residues" evidence="3">
    <location>
        <begin position="311"/>
        <end position="322"/>
    </location>
</feature>
<dbReference type="EMBL" id="JAYWIO010000008">
    <property type="protein sequence ID" value="KAK7244716.1"/>
    <property type="molecule type" value="Genomic_DNA"/>
</dbReference>
<evidence type="ECO:0000259" key="5">
    <source>
        <dbReference type="PROSITE" id="PS50144"/>
    </source>
</evidence>
<feature type="region of interest" description="Disordered" evidence="3">
    <location>
        <begin position="287"/>
        <end position="326"/>
    </location>
</feature>
<evidence type="ECO:0000256" key="3">
    <source>
        <dbReference type="SAM" id="MobiDB-lite"/>
    </source>
</evidence>
<evidence type="ECO:0000313" key="7">
    <source>
        <dbReference type="Proteomes" id="UP001372338"/>
    </source>
</evidence>
<dbReference type="InterPro" id="IPR050804">
    <property type="entry name" value="MCC"/>
</dbReference>
<dbReference type="AlphaFoldDB" id="A0AAN9E283"/>
<accession>A0AAN9E283</accession>
<dbReference type="InterPro" id="IPR002083">
    <property type="entry name" value="MATH/TRAF_dom"/>
</dbReference>
<dbReference type="Gene3D" id="2.60.210.10">
    <property type="entry name" value="Apoptosis, Tumor Necrosis Factor Receptor Associated Protein 2, Chain A"/>
    <property type="match status" value="1"/>
</dbReference>
<reference evidence="6 7" key="1">
    <citation type="submission" date="2024-01" db="EMBL/GenBank/DDBJ databases">
        <title>The genomes of 5 underutilized Papilionoideae crops provide insights into root nodulation and disease resistanc.</title>
        <authorList>
            <person name="Yuan L."/>
        </authorList>
    </citation>
    <scope>NUCLEOTIDE SEQUENCE [LARGE SCALE GENOMIC DNA]</scope>
    <source>
        <strain evidence="6">ZHUSHIDOU_FW_LH</strain>
        <tissue evidence="6">Leaf</tissue>
    </source>
</reference>
<keyword evidence="1 2" id="KW-0175">Coiled coil</keyword>
<feature type="coiled-coil region" evidence="2">
    <location>
        <begin position="443"/>
        <end position="484"/>
    </location>
</feature>
<keyword evidence="4" id="KW-0472">Membrane</keyword>
<sequence>MFRALAVSHLIWIVLHLITIPYLFRFEELWLQDEECDEIVSNQWWCGDDEIGISLTKSFMSLFKTSNPISTEECTSLVENRVSTSNVEFLSKPYTREEVKMALFQMHPTKVPGEDDMPALFFYHYWDLMKLLLDRMENQQEKSINFETFTWKIENFSKQNTMNLRSKAFKIRDYKWRIHLYPLRKDVNHFSLYLMVADSLPSYGWSRNTYFKLALINQVDSNKSLVKETKQKFNGGYRSWGSPFLNLSDFLDNKQGYLVNNTCIIEAHISVSDVALINTNVQANNLSQSTSNNASKSGDQETESSDESEPRSSITCESSQSEQEARGSDLRLRDLLDFEKLKLPREEMAYIPLLEEACIWHSSLIISQKKKSELFKAWAFISLGKVLHFLKTKKVKDMDENVCDELRDLWEELKSSGFDLAWLEPHVQSALGAKAHLEKTMTVKKLQDDVVAMEIKMKKLRGELAATEAEFEVARKALVEARKDFTEIDFNAELGYAMF</sequence>
<protein>
    <recommendedName>
        <fullName evidence="5">MATH domain-containing protein</fullName>
    </recommendedName>
</protein>
<evidence type="ECO:0000256" key="2">
    <source>
        <dbReference type="SAM" id="Coils"/>
    </source>
</evidence>
<keyword evidence="4" id="KW-1133">Transmembrane helix</keyword>
<dbReference type="SMART" id="SM00061">
    <property type="entry name" value="MATH"/>
    <property type="match status" value="1"/>
</dbReference>
<dbReference type="PROSITE" id="PS50144">
    <property type="entry name" value="MATH"/>
    <property type="match status" value="1"/>
</dbReference>
<proteinExistence type="predicted"/>
<evidence type="ECO:0000256" key="4">
    <source>
        <dbReference type="SAM" id="Phobius"/>
    </source>
</evidence>
<keyword evidence="7" id="KW-1185">Reference proteome</keyword>
<name>A0AAN9E283_CROPI</name>
<dbReference type="PANTHER" id="PTHR46236:SF36">
    <property type="entry name" value="MATH (MEPRIN AND TRAF-C-LIKE) DOMAIN PROTEIN"/>
    <property type="match status" value="1"/>
</dbReference>
<evidence type="ECO:0000313" key="6">
    <source>
        <dbReference type="EMBL" id="KAK7244716.1"/>
    </source>
</evidence>